<feature type="transmembrane region" description="Helical" evidence="7">
    <location>
        <begin position="167"/>
        <end position="184"/>
    </location>
</feature>
<keyword evidence="10" id="KW-1185">Reference proteome</keyword>
<accession>A0A0N0XTL8</accession>
<evidence type="ECO:0000256" key="5">
    <source>
        <dbReference type="ARBA" id="ARBA00023136"/>
    </source>
</evidence>
<dbReference type="GO" id="GO:0009326">
    <property type="term" value="C:formate dehydrogenase complex"/>
    <property type="evidence" value="ECO:0007669"/>
    <property type="project" value="TreeGrafter"/>
</dbReference>
<keyword evidence="2" id="KW-1003">Cell membrane</keyword>
<dbReference type="GO" id="GO:0009061">
    <property type="term" value="P:anaerobic respiration"/>
    <property type="evidence" value="ECO:0007669"/>
    <property type="project" value="TreeGrafter"/>
</dbReference>
<evidence type="ECO:0000256" key="3">
    <source>
        <dbReference type="ARBA" id="ARBA00022692"/>
    </source>
</evidence>
<dbReference type="PATRIC" id="fig|66876.3.peg.5324"/>
<reference evidence="10" key="1">
    <citation type="submission" date="2015-07" db="EMBL/GenBank/DDBJ databases">
        <authorList>
            <person name="Ju K.-S."/>
            <person name="Doroghazi J.R."/>
            <person name="Metcalf W.W."/>
        </authorList>
    </citation>
    <scope>NUCLEOTIDE SEQUENCE [LARGE SCALE GENOMIC DNA]</scope>
    <source>
        <strain evidence="10">NRRL ISP-5002</strain>
    </source>
</reference>
<name>A0A0N0XTL8_9ACTN</name>
<keyword evidence="3 7" id="KW-0812">Transmembrane</keyword>
<evidence type="ECO:0000313" key="10">
    <source>
        <dbReference type="Proteomes" id="UP000037982"/>
    </source>
</evidence>
<keyword evidence="4 7" id="KW-1133">Transmembrane helix</keyword>
<evidence type="ECO:0000256" key="7">
    <source>
        <dbReference type="SAM" id="Phobius"/>
    </source>
</evidence>
<dbReference type="SUPFAM" id="SSF81342">
    <property type="entry name" value="Transmembrane di-heme cytochromes"/>
    <property type="match status" value="1"/>
</dbReference>
<dbReference type="GO" id="GO:0005886">
    <property type="term" value="C:plasma membrane"/>
    <property type="evidence" value="ECO:0007669"/>
    <property type="project" value="UniProtKB-SubCell"/>
</dbReference>
<dbReference type="Pfam" id="PF01292">
    <property type="entry name" value="Ni_hydr_CYTB"/>
    <property type="match status" value="1"/>
</dbReference>
<feature type="transmembrane region" description="Helical" evidence="7">
    <location>
        <begin position="128"/>
        <end position="147"/>
    </location>
</feature>
<sequence>MPRPADRTGEPTAGDTAPARIPRFTRAERQVHRATATLLTLCILTAACLYLPFLAELVGRRALLVTVHEWSGILLPVPLLLGLASRALRADLTRLNRYGPHDRRWLHSTLRRRRTGRPSGKFNAGQKLYAAWLAGAVLVMTATGLLMWFTHLAPVIWRTGATFVHDWLALAVIIAVAGHVWMAFGDPEARRGMRTGSVDAQWARREHPLWAAEARQDRPPETHHPPTGGAGP</sequence>
<dbReference type="InterPro" id="IPR016174">
    <property type="entry name" value="Di-haem_cyt_TM"/>
</dbReference>
<feature type="region of interest" description="Disordered" evidence="6">
    <location>
        <begin position="211"/>
        <end position="232"/>
    </location>
</feature>
<dbReference type="GO" id="GO:0036397">
    <property type="term" value="F:formate dehydrogenase (quinone) activity"/>
    <property type="evidence" value="ECO:0007669"/>
    <property type="project" value="TreeGrafter"/>
</dbReference>
<gene>
    <name evidence="9" type="ORF">ADL29_24290</name>
</gene>
<dbReference type="GO" id="GO:0015944">
    <property type="term" value="P:formate oxidation"/>
    <property type="evidence" value="ECO:0007669"/>
    <property type="project" value="TreeGrafter"/>
</dbReference>
<dbReference type="GO" id="GO:0022904">
    <property type="term" value="P:respiratory electron transport chain"/>
    <property type="evidence" value="ECO:0007669"/>
    <property type="project" value="InterPro"/>
</dbReference>
<proteinExistence type="predicted"/>
<organism evidence="9 10">
    <name type="scientific">Streptomyces chattanoogensis</name>
    <dbReference type="NCBI Taxonomy" id="66876"/>
    <lineage>
        <taxon>Bacteria</taxon>
        <taxon>Bacillati</taxon>
        <taxon>Actinomycetota</taxon>
        <taxon>Actinomycetes</taxon>
        <taxon>Kitasatosporales</taxon>
        <taxon>Streptomycetaceae</taxon>
        <taxon>Streptomyces</taxon>
    </lineage>
</organism>
<comment type="caution">
    <text evidence="9">The sequence shown here is derived from an EMBL/GenBank/DDBJ whole genome shotgun (WGS) entry which is preliminary data.</text>
</comment>
<feature type="region of interest" description="Disordered" evidence="6">
    <location>
        <begin position="1"/>
        <end position="20"/>
    </location>
</feature>
<dbReference type="AlphaFoldDB" id="A0A0N0XTL8"/>
<keyword evidence="5 7" id="KW-0472">Membrane</keyword>
<comment type="subcellular location">
    <subcellularLocation>
        <location evidence="1">Cell membrane</location>
        <topology evidence="1">Multi-pass membrane protein</topology>
    </subcellularLocation>
</comment>
<dbReference type="PANTHER" id="PTHR30074:SF6">
    <property type="entry name" value="FORMATE DEHYDROGENASE GAMMA SUBUNIT"/>
    <property type="match status" value="1"/>
</dbReference>
<evidence type="ECO:0000256" key="4">
    <source>
        <dbReference type="ARBA" id="ARBA00022989"/>
    </source>
</evidence>
<dbReference type="Proteomes" id="UP000037982">
    <property type="component" value="Unassembled WGS sequence"/>
</dbReference>
<protein>
    <submittedName>
        <fullName evidence="9">Formate dehydrogenase</fullName>
    </submittedName>
</protein>
<dbReference type="Gene3D" id="1.20.950.20">
    <property type="entry name" value="Transmembrane di-heme cytochromes, Chain C"/>
    <property type="match status" value="1"/>
</dbReference>
<dbReference type="PANTHER" id="PTHR30074">
    <property type="entry name" value="FORMATE DEHYDROGENASE, NITRATE-INDUCIBLE, CYTOCHROME B556 FDN SUBUNIT"/>
    <property type="match status" value="1"/>
</dbReference>
<evidence type="ECO:0000313" key="9">
    <source>
        <dbReference type="EMBL" id="KPC61395.1"/>
    </source>
</evidence>
<feature type="compositionally biased region" description="Basic and acidic residues" evidence="6">
    <location>
        <begin position="211"/>
        <end position="224"/>
    </location>
</feature>
<evidence type="ECO:0000256" key="6">
    <source>
        <dbReference type="SAM" id="MobiDB-lite"/>
    </source>
</evidence>
<feature type="transmembrane region" description="Helical" evidence="7">
    <location>
        <begin position="67"/>
        <end position="88"/>
    </location>
</feature>
<evidence type="ECO:0000256" key="2">
    <source>
        <dbReference type="ARBA" id="ARBA00022475"/>
    </source>
</evidence>
<evidence type="ECO:0000256" key="1">
    <source>
        <dbReference type="ARBA" id="ARBA00004651"/>
    </source>
</evidence>
<dbReference type="GO" id="GO:0009055">
    <property type="term" value="F:electron transfer activity"/>
    <property type="evidence" value="ECO:0007669"/>
    <property type="project" value="InterPro"/>
</dbReference>
<feature type="transmembrane region" description="Helical" evidence="7">
    <location>
        <begin position="36"/>
        <end position="55"/>
    </location>
</feature>
<dbReference type="RefSeq" id="WP_063788527.1">
    <property type="nucleotide sequence ID" value="NZ_LGKG01000148.1"/>
</dbReference>
<evidence type="ECO:0000259" key="8">
    <source>
        <dbReference type="Pfam" id="PF01292"/>
    </source>
</evidence>
<feature type="domain" description="Cytochrome b561 bacterial/Ni-hydrogenase" evidence="8">
    <location>
        <begin position="23"/>
        <end position="184"/>
    </location>
</feature>
<dbReference type="InterPro" id="IPR011577">
    <property type="entry name" value="Cyt_b561_bac/Ni-Hgenase"/>
</dbReference>
<dbReference type="InterPro" id="IPR051817">
    <property type="entry name" value="FDH_cytochrome_b556_subunit"/>
</dbReference>
<dbReference type="EMBL" id="LGKG01000148">
    <property type="protein sequence ID" value="KPC61395.1"/>
    <property type="molecule type" value="Genomic_DNA"/>
</dbReference>